<dbReference type="EMBL" id="CAXITT010000853">
    <property type="protein sequence ID" value="CAL1546774.1"/>
    <property type="molecule type" value="Genomic_DNA"/>
</dbReference>
<dbReference type="Gene3D" id="1.10.150.50">
    <property type="entry name" value="Transcription Factor, Ets-1"/>
    <property type="match status" value="1"/>
</dbReference>
<evidence type="ECO:0000259" key="2">
    <source>
        <dbReference type="PROSITE" id="PS50105"/>
    </source>
</evidence>
<dbReference type="PANTHER" id="PTHR46829:SF1">
    <property type="entry name" value="STERILE ALPHA MOTIF DOMAIN-CONTAINING PROTEIN 15"/>
    <property type="match status" value="1"/>
</dbReference>
<name>A0AAV2INE6_LYMST</name>
<protein>
    <recommendedName>
        <fullName evidence="2">SAM domain-containing protein</fullName>
    </recommendedName>
</protein>
<sequence length="243" mass="28149">MAPPCPLKLPGPVSLSRPPQDEEVPPLFASKVCNPQNPNYRIRQGPGERLHDLQLRKHEFPPHVEDRLPLTSSQCLDCTKPFYNYYFGAPADYRDPPPTSFPPCWSWSKQQVADWLVDVGYGRYRDMFIKLNIDGQRLAKIDAQDLRRMGVKLWTDCIGLVSAAKEFTGRRILLNPDNFRNKIYPYHVGLYCGEDNCLPSPNQVFKNPLFDPDPSKDQIYRYIYRTAGDRFFFFDSSKQQNLI</sequence>
<dbReference type="SMART" id="SM00454">
    <property type="entry name" value="SAM"/>
    <property type="match status" value="1"/>
</dbReference>
<dbReference type="Proteomes" id="UP001497497">
    <property type="component" value="Unassembled WGS sequence"/>
</dbReference>
<dbReference type="PROSITE" id="PS50105">
    <property type="entry name" value="SAM_DOMAIN"/>
    <property type="match status" value="1"/>
</dbReference>
<keyword evidence="4" id="KW-1185">Reference proteome</keyword>
<gene>
    <name evidence="3" type="ORF">GSLYS_00020151001</name>
</gene>
<evidence type="ECO:0000256" key="1">
    <source>
        <dbReference type="SAM" id="MobiDB-lite"/>
    </source>
</evidence>
<reference evidence="3 4" key="1">
    <citation type="submission" date="2024-04" db="EMBL/GenBank/DDBJ databases">
        <authorList>
            <consortium name="Genoscope - CEA"/>
            <person name="William W."/>
        </authorList>
    </citation>
    <scope>NUCLEOTIDE SEQUENCE [LARGE SCALE GENOMIC DNA]</scope>
</reference>
<dbReference type="AlphaFoldDB" id="A0AAV2INE6"/>
<dbReference type="InterPro" id="IPR001660">
    <property type="entry name" value="SAM"/>
</dbReference>
<evidence type="ECO:0000313" key="3">
    <source>
        <dbReference type="EMBL" id="CAL1546774.1"/>
    </source>
</evidence>
<evidence type="ECO:0000313" key="4">
    <source>
        <dbReference type="Proteomes" id="UP001497497"/>
    </source>
</evidence>
<dbReference type="PANTHER" id="PTHR46829">
    <property type="entry name" value="STERILE ALPHA MOTIF DOMAIN-CONTAINING PROTEIN 15"/>
    <property type="match status" value="1"/>
</dbReference>
<dbReference type="SUPFAM" id="SSF47769">
    <property type="entry name" value="SAM/Pointed domain"/>
    <property type="match status" value="1"/>
</dbReference>
<dbReference type="InterPro" id="IPR013761">
    <property type="entry name" value="SAM/pointed_sf"/>
</dbReference>
<feature type="domain" description="SAM" evidence="2">
    <location>
        <begin position="107"/>
        <end position="151"/>
    </location>
</feature>
<organism evidence="3 4">
    <name type="scientific">Lymnaea stagnalis</name>
    <name type="common">Great pond snail</name>
    <name type="synonym">Helix stagnalis</name>
    <dbReference type="NCBI Taxonomy" id="6523"/>
    <lineage>
        <taxon>Eukaryota</taxon>
        <taxon>Metazoa</taxon>
        <taxon>Spiralia</taxon>
        <taxon>Lophotrochozoa</taxon>
        <taxon>Mollusca</taxon>
        <taxon>Gastropoda</taxon>
        <taxon>Heterobranchia</taxon>
        <taxon>Euthyneura</taxon>
        <taxon>Panpulmonata</taxon>
        <taxon>Hygrophila</taxon>
        <taxon>Lymnaeoidea</taxon>
        <taxon>Lymnaeidae</taxon>
        <taxon>Lymnaea</taxon>
    </lineage>
</organism>
<feature type="region of interest" description="Disordered" evidence="1">
    <location>
        <begin position="1"/>
        <end position="24"/>
    </location>
</feature>
<accession>A0AAV2INE6</accession>
<proteinExistence type="predicted"/>
<comment type="caution">
    <text evidence="3">The sequence shown here is derived from an EMBL/GenBank/DDBJ whole genome shotgun (WGS) entry which is preliminary data.</text>
</comment>
<dbReference type="Pfam" id="PF00536">
    <property type="entry name" value="SAM_1"/>
    <property type="match status" value="1"/>
</dbReference>